<gene>
    <name evidence="1" type="ORF">GOODEAATRI_031032</name>
</gene>
<comment type="caution">
    <text evidence="1">The sequence shown here is derived from an EMBL/GenBank/DDBJ whole genome shotgun (WGS) entry which is preliminary data.</text>
</comment>
<sequence>MVMAAAGPMRSSLRLGWRIQVCTPHTDPKPTQRKTKTDWKKNRVGERHLSVQQCADFVIKPIMILDKSHLPFTESKSNRMDPSGWLQARENAVLGSVCGFCYTPKGQRGTRCRPVSNQTPWLINSS</sequence>
<evidence type="ECO:0000313" key="1">
    <source>
        <dbReference type="EMBL" id="MEQ2173327.1"/>
    </source>
</evidence>
<name>A0ABV0NPJ9_9TELE</name>
<proteinExistence type="predicted"/>
<dbReference type="EMBL" id="JAHRIO010045088">
    <property type="protein sequence ID" value="MEQ2173327.1"/>
    <property type="molecule type" value="Genomic_DNA"/>
</dbReference>
<reference evidence="1 2" key="1">
    <citation type="submission" date="2021-06" db="EMBL/GenBank/DDBJ databases">
        <authorList>
            <person name="Palmer J.M."/>
        </authorList>
    </citation>
    <scope>NUCLEOTIDE SEQUENCE [LARGE SCALE GENOMIC DNA]</scope>
    <source>
        <strain evidence="1 2">GA_2019</strain>
        <tissue evidence="1">Muscle</tissue>
    </source>
</reference>
<accession>A0ABV0NPJ9</accession>
<protein>
    <submittedName>
        <fullName evidence="1">Uncharacterized protein</fullName>
    </submittedName>
</protein>
<dbReference type="Proteomes" id="UP001476798">
    <property type="component" value="Unassembled WGS sequence"/>
</dbReference>
<evidence type="ECO:0000313" key="2">
    <source>
        <dbReference type="Proteomes" id="UP001476798"/>
    </source>
</evidence>
<keyword evidence="2" id="KW-1185">Reference proteome</keyword>
<organism evidence="1 2">
    <name type="scientific">Goodea atripinnis</name>
    <dbReference type="NCBI Taxonomy" id="208336"/>
    <lineage>
        <taxon>Eukaryota</taxon>
        <taxon>Metazoa</taxon>
        <taxon>Chordata</taxon>
        <taxon>Craniata</taxon>
        <taxon>Vertebrata</taxon>
        <taxon>Euteleostomi</taxon>
        <taxon>Actinopterygii</taxon>
        <taxon>Neopterygii</taxon>
        <taxon>Teleostei</taxon>
        <taxon>Neoteleostei</taxon>
        <taxon>Acanthomorphata</taxon>
        <taxon>Ovalentaria</taxon>
        <taxon>Atherinomorphae</taxon>
        <taxon>Cyprinodontiformes</taxon>
        <taxon>Goodeidae</taxon>
        <taxon>Goodea</taxon>
    </lineage>
</organism>